<dbReference type="InterPro" id="IPR020845">
    <property type="entry name" value="AMP-binding_CS"/>
</dbReference>
<evidence type="ECO:0000256" key="2">
    <source>
        <dbReference type="ARBA" id="ARBA00022598"/>
    </source>
</evidence>
<keyword evidence="5" id="KW-1185">Reference proteome</keyword>
<dbReference type="PROSITE" id="PS00455">
    <property type="entry name" value="AMP_BINDING"/>
    <property type="match status" value="1"/>
</dbReference>
<sequence length="223" mass="24988">MKECRRRRFRDRQRPWPATRAGKLILLTSGTTGLPKGARHSGGGLRAVEAILNRTPWRAEETTVVAAPMFHAWGFGQLVLAAMMACTVVTRRKFDREATLDLVDRYRAARLAVVPVMFDRIMDLPDDVRNRYSGRSLRFAAASGSRMRLDVVIAFIDQFGDVIYANYNATEAGRAFRSAQRGRYCDGARHARRPPAASMNYRFSVAVMRSSGCRLSDLALASK</sequence>
<comment type="similarity">
    <text evidence="1">Belongs to the ATP-dependent AMP-binding enzyme family.</text>
</comment>
<dbReference type="EMBL" id="AP022590">
    <property type="protein sequence ID" value="BBY39959.1"/>
    <property type="molecule type" value="Genomic_DNA"/>
</dbReference>
<proteinExistence type="inferred from homology"/>
<dbReference type="PANTHER" id="PTHR43201">
    <property type="entry name" value="ACYL-COA SYNTHETASE"/>
    <property type="match status" value="1"/>
</dbReference>
<evidence type="ECO:0000313" key="5">
    <source>
        <dbReference type="Proteomes" id="UP000465812"/>
    </source>
</evidence>
<keyword evidence="2" id="KW-0436">Ligase</keyword>
<dbReference type="Pfam" id="PF00501">
    <property type="entry name" value="AMP-binding"/>
    <property type="match status" value="1"/>
</dbReference>
<gene>
    <name evidence="4" type="ORF">MMAN_40930</name>
</gene>
<feature type="domain" description="AMP-dependent synthetase/ligase" evidence="3">
    <location>
        <begin position="24"/>
        <end position="176"/>
    </location>
</feature>
<dbReference type="InterPro" id="IPR000873">
    <property type="entry name" value="AMP-dep_synth/lig_dom"/>
</dbReference>
<dbReference type="SUPFAM" id="SSF56801">
    <property type="entry name" value="Acetyl-CoA synthetase-like"/>
    <property type="match status" value="1"/>
</dbReference>
<dbReference type="PANTHER" id="PTHR43201:SF5">
    <property type="entry name" value="MEDIUM-CHAIN ACYL-COA LIGASE ACSF2, MITOCHONDRIAL"/>
    <property type="match status" value="1"/>
</dbReference>
<dbReference type="Gene3D" id="3.40.50.12780">
    <property type="entry name" value="N-terminal domain of ligase-like"/>
    <property type="match status" value="1"/>
</dbReference>
<name>A0ABM7JWL4_MYCNT</name>
<organism evidence="4 5">
    <name type="scientific">Mycobacterium mantenii</name>
    <dbReference type="NCBI Taxonomy" id="560555"/>
    <lineage>
        <taxon>Bacteria</taxon>
        <taxon>Bacillati</taxon>
        <taxon>Actinomycetota</taxon>
        <taxon>Actinomycetes</taxon>
        <taxon>Mycobacteriales</taxon>
        <taxon>Mycobacteriaceae</taxon>
        <taxon>Mycobacterium</taxon>
        <taxon>Mycobacterium avium complex (MAC)</taxon>
    </lineage>
</organism>
<protein>
    <recommendedName>
        <fullName evidence="3">AMP-dependent synthetase/ligase domain-containing protein</fullName>
    </recommendedName>
</protein>
<dbReference type="InterPro" id="IPR042099">
    <property type="entry name" value="ANL_N_sf"/>
</dbReference>
<evidence type="ECO:0000259" key="3">
    <source>
        <dbReference type="Pfam" id="PF00501"/>
    </source>
</evidence>
<dbReference type="Proteomes" id="UP000465812">
    <property type="component" value="Chromosome"/>
</dbReference>
<evidence type="ECO:0000313" key="4">
    <source>
        <dbReference type="EMBL" id="BBY39959.1"/>
    </source>
</evidence>
<evidence type="ECO:0000256" key="1">
    <source>
        <dbReference type="ARBA" id="ARBA00006432"/>
    </source>
</evidence>
<accession>A0ABM7JWL4</accession>
<reference evidence="4 5" key="1">
    <citation type="journal article" date="2019" name="Emerg. Microbes Infect.">
        <title>Comprehensive subspecies identification of 175 nontuberculous mycobacteria species based on 7547 genomic profiles.</title>
        <authorList>
            <person name="Matsumoto Y."/>
            <person name="Kinjo T."/>
            <person name="Motooka D."/>
            <person name="Nabeya D."/>
            <person name="Jung N."/>
            <person name="Uechi K."/>
            <person name="Horii T."/>
            <person name="Iida T."/>
            <person name="Fujita J."/>
            <person name="Nakamura S."/>
        </authorList>
    </citation>
    <scope>NUCLEOTIDE SEQUENCE [LARGE SCALE GENOMIC DNA]</scope>
    <source>
        <strain evidence="4 5">JCM 18113</strain>
    </source>
</reference>